<name>S9S2M6_MAGFU</name>
<dbReference type="eggNOG" id="ENOG503490Q">
    <property type="taxonomic scope" value="Bacteria"/>
</dbReference>
<organism evidence="2 3">
    <name type="scientific">Magnetospirillum fulvum MGU-K5</name>
    <dbReference type="NCBI Taxonomy" id="1316936"/>
    <lineage>
        <taxon>Bacteria</taxon>
        <taxon>Pseudomonadati</taxon>
        <taxon>Pseudomonadota</taxon>
        <taxon>Alphaproteobacteria</taxon>
        <taxon>Rhodospirillales</taxon>
        <taxon>Rhodospirillaceae</taxon>
        <taxon>Magnetospirillum</taxon>
    </lineage>
</organism>
<feature type="transmembrane region" description="Helical" evidence="1">
    <location>
        <begin position="40"/>
        <end position="64"/>
    </location>
</feature>
<proteinExistence type="predicted"/>
<evidence type="ECO:0000313" key="3">
    <source>
        <dbReference type="Proteomes" id="UP000015350"/>
    </source>
</evidence>
<feature type="transmembrane region" description="Helical" evidence="1">
    <location>
        <begin position="12"/>
        <end position="34"/>
    </location>
</feature>
<evidence type="ECO:0000256" key="1">
    <source>
        <dbReference type="SAM" id="Phobius"/>
    </source>
</evidence>
<keyword evidence="1" id="KW-0812">Transmembrane</keyword>
<dbReference type="RefSeq" id="WP_021133754.1">
    <property type="nucleotide sequence ID" value="NZ_AQPH01000139.1"/>
</dbReference>
<dbReference type="AlphaFoldDB" id="S9S2M6"/>
<reference evidence="2 3" key="1">
    <citation type="submission" date="2013-04" db="EMBL/GenBank/DDBJ databases">
        <authorList>
            <person name="Kuznetsov B."/>
            <person name="Ivanovsky R."/>
        </authorList>
    </citation>
    <scope>NUCLEOTIDE SEQUENCE [LARGE SCALE GENOMIC DNA]</scope>
    <source>
        <strain evidence="2 3">MGU-K5</strain>
    </source>
</reference>
<gene>
    <name evidence="2" type="ORF">K678_17406</name>
</gene>
<keyword evidence="1" id="KW-0472">Membrane</keyword>
<dbReference type="STRING" id="1316936.K678_17406"/>
<comment type="caution">
    <text evidence="2">The sequence shown here is derived from an EMBL/GenBank/DDBJ whole genome shotgun (WGS) entry which is preliminary data.</text>
</comment>
<evidence type="ECO:0000313" key="2">
    <source>
        <dbReference type="EMBL" id="EPY00182.1"/>
    </source>
</evidence>
<dbReference type="Proteomes" id="UP000015350">
    <property type="component" value="Unassembled WGS sequence"/>
</dbReference>
<protein>
    <submittedName>
        <fullName evidence="2">Membrane protein</fullName>
    </submittedName>
</protein>
<keyword evidence="1" id="KW-1133">Transmembrane helix</keyword>
<accession>S9S2M6</accession>
<dbReference type="OrthoDB" id="7363918at2"/>
<dbReference type="EMBL" id="AQPH01000139">
    <property type="protein sequence ID" value="EPY00182.1"/>
    <property type="molecule type" value="Genomic_DNA"/>
</dbReference>
<sequence length="107" mass="11562">MKARSVVFTHVQWPFTIFGLPPALMILAVAPAVAVYGLAILLGGIALSMIAFALVLAVGLSVAYRLARRDRHIDSVALAVALFWKVSPRRWLLAGASPAARSRRTRP</sequence>